<feature type="compositionally biased region" description="Polar residues" evidence="6">
    <location>
        <begin position="334"/>
        <end position="353"/>
    </location>
</feature>
<keyword evidence="3 7" id="KW-0812">Transmembrane</keyword>
<protein>
    <submittedName>
        <fullName evidence="9">Transcriptional regulator</fullName>
    </submittedName>
</protein>
<dbReference type="InterPro" id="IPR055431">
    <property type="entry name" value="RsgI_M"/>
</dbReference>
<evidence type="ECO:0000256" key="2">
    <source>
        <dbReference type="ARBA" id="ARBA00022475"/>
    </source>
</evidence>
<accession>A0A0S6U7Z5</accession>
<gene>
    <name evidence="9" type="ORF">MTY_0149</name>
</gene>
<feature type="compositionally biased region" description="Basic and acidic residues" evidence="6">
    <location>
        <begin position="321"/>
        <end position="333"/>
    </location>
</feature>
<dbReference type="PROSITE" id="PS51849">
    <property type="entry name" value="RSGI_N"/>
    <property type="match status" value="1"/>
</dbReference>
<dbReference type="Pfam" id="PF23750">
    <property type="entry name" value="RsgI_M"/>
    <property type="match status" value="1"/>
</dbReference>
<dbReference type="EMBL" id="DF238840">
    <property type="protein sequence ID" value="GAF24821.1"/>
    <property type="molecule type" value="Genomic_DNA"/>
</dbReference>
<feature type="region of interest" description="Disordered" evidence="6">
    <location>
        <begin position="296"/>
        <end position="355"/>
    </location>
</feature>
<keyword evidence="5 7" id="KW-0472">Membrane</keyword>
<name>A0A0S6U7Z5_NEOTH</name>
<dbReference type="InterPro" id="IPR024449">
    <property type="entry name" value="Anti-sigma_RsgI_N"/>
</dbReference>
<dbReference type="AlphaFoldDB" id="A0A0S6U7Z5"/>
<evidence type="ECO:0000256" key="5">
    <source>
        <dbReference type="ARBA" id="ARBA00023136"/>
    </source>
</evidence>
<sequence>MARTGGVVRMDGAERGIVMSREGQRVIVLTPRGDWRALKLAGPLPEVGEEIMLPPVVKRPAWPLFTAAAVVLLLVLAGAVVRRIETPAPAAAPMVAYYVNIDINPSVELAVDEKDTVLEARGLNNDGEKLLAGIALKGEKVTGAMKILALEALRQGYYLPEGEGAMMVTVIPAGSGQEKLAAGDELGQRLTREAQDVFQQAGVHAAVEAATVQPEIRQHAEAAGLSAGKYSIMLEALAAGAQVKAVDLQRESITKVLQELNFNWEDVLARLKRDPDLLKREEQLGPVLKAALGQVPLPAENGNSQGNAPARGPAAAQGNKPDQDDNQETRQGKQETTGQGREMNSNRGQSSSRDGMAVAWQLRARLKAGLQNQPGEPVLKELPVLEHVPGKNLRDVLAKIKLEDVFLKKIEEKRQDMAKR</sequence>
<evidence type="ECO:0000256" key="1">
    <source>
        <dbReference type="ARBA" id="ARBA00004162"/>
    </source>
</evidence>
<evidence type="ECO:0000313" key="9">
    <source>
        <dbReference type="EMBL" id="GAF24821.1"/>
    </source>
</evidence>
<evidence type="ECO:0000259" key="8">
    <source>
        <dbReference type="PROSITE" id="PS51849"/>
    </source>
</evidence>
<keyword evidence="2" id="KW-1003">Cell membrane</keyword>
<dbReference type="Pfam" id="PF12791">
    <property type="entry name" value="RsgI_N"/>
    <property type="match status" value="1"/>
</dbReference>
<evidence type="ECO:0000256" key="6">
    <source>
        <dbReference type="SAM" id="MobiDB-lite"/>
    </source>
</evidence>
<comment type="subcellular location">
    <subcellularLocation>
        <location evidence="1">Cell membrane</location>
        <topology evidence="1">Single-pass membrane protein</topology>
    </subcellularLocation>
</comment>
<feature type="domain" description="RsgI N-terminal anti-sigma" evidence="8">
    <location>
        <begin position="14"/>
        <end position="62"/>
    </location>
</feature>
<evidence type="ECO:0000256" key="3">
    <source>
        <dbReference type="ARBA" id="ARBA00022692"/>
    </source>
</evidence>
<proteinExistence type="predicted"/>
<feature type="transmembrane region" description="Helical" evidence="7">
    <location>
        <begin position="61"/>
        <end position="81"/>
    </location>
</feature>
<dbReference type="GO" id="GO:0005886">
    <property type="term" value="C:plasma membrane"/>
    <property type="evidence" value="ECO:0007669"/>
    <property type="project" value="UniProtKB-SubCell"/>
</dbReference>
<dbReference type="Proteomes" id="UP000063718">
    <property type="component" value="Unassembled WGS sequence"/>
</dbReference>
<evidence type="ECO:0000256" key="7">
    <source>
        <dbReference type="SAM" id="Phobius"/>
    </source>
</evidence>
<reference evidence="9" key="1">
    <citation type="journal article" date="2014" name="Gene">
        <title>Genome-guided analysis of transformation efficiency and carbon dioxide assimilation by Moorella thermoacetica Y72.</title>
        <authorList>
            <person name="Tsukahara K."/>
            <person name="Kita A."/>
            <person name="Nakashimada Y."/>
            <person name="Hoshino T."/>
            <person name="Murakami K."/>
        </authorList>
    </citation>
    <scope>NUCLEOTIDE SEQUENCE [LARGE SCALE GENOMIC DNA]</scope>
    <source>
        <strain evidence="9">Y72</strain>
    </source>
</reference>
<evidence type="ECO:0000256" key="4">
    <source>
        <dbReference type="ARBA" id="ARBA00022989"/>
    </source>
</evidence>
<keyword evidence="4 7" id="KW-1133">Transmembrane helix</keyword>
<organism evidence="9">
    <name type="scientific">Moorella thermoacetica Y72</name>
    <dbReference type="NCBI Taxonomy" id="1325331"/>
    <lineage>
        <taxon>Bacteria</taxon>
        <taxon>Bacillati</taxon>
        <taxon>Bacillota</taxon>
        <taxon>Clostridia</taxon>
        <taxon>Neomoorellales</taxon>
        <taxon>Neomoorellaceae</taxon>
        <taxon>Neomoorella</taxon>
    </lineage>
</organism>